<dbReference type="AlphaFoldDB" id="A0AAN9Y2F9"/>
<dbReference type="EMBL" id="JBBCAQ010000032">
    <property type="protein sequence ID" value="KAK7584059.1"/>
    <property type="molecule type" value="Genomic_DNA"/>
</dbReference>
<gene>
    <name evidence="1" type="ORF">V9T40_005022</name>
</gene>
<organism evidence="1 2">
    <name type="scientific">Parthenolecanium corni</name>
    <dbReference type="NCBI Taxonomy" id="536013"/>
    <lineage>
        <taxon>Eukaryota</taxon>
        <taxon>Metazoa</taxon>
        <taxon>Ecdysozoa</taxon>
        <taxon>Arthropoda</taxon>
        <taxon>Hexapoda</taxon>
        <taxon>Insecta</taxon>
        <taxon>Pterygota</taxon>
        <taxon>Neoptera</taxon>
        <taxon>Paraneoptera</taxon>
        <taxon>Hemiptera</taxon>
        <taxon>Sternorrhyncha</taxon>
        <taxon>Coccoidea</taxon>
        <taxon>Coccidae</taxon>
        <taxon>Parthenolecanium</taxon>
    </lineage>
</organism>
<comment type="caution">
    <text evidence="1">The sequence shown here is derived from an EMBL/GenBank/DDBJ whole genome shotgun (WGS) entry which is preliminary data.</text>
</comment>
<proteinExistence type="predicted"/>
<dbReference type="Proteomes" id="UP001367676">
    <property type="component" value="Unassembled WGS sequence"/>
</dbReference>
<keyword evidence="2" id="KW-1185">Reference proteome</keyword>
<protein>
    <submittedName>
        <fullName evidence="1">Uncharacterized protein</fullName>
    </submittedName>
</protein>
<evidence type="ECO:0000313" key="2">
    <source>
        <dbReference type="Proteomes" id="UP001367676"/>
    </source>
</evidence>
<accession>A0AAN9Y2F9</accession>
<evidence type="ECO:0000313" key="1">
    <source>
        <dbReference type="EMBL" id="KAK7584059.1"/>
    </source>
</evidence>
<sequence length="160" mass="18078">MLPTANFEPVRCTLLSVRAFDFDNNLCAFTVNEENGAAAAVEAAAPTHSAGVRYETPFDSTFGGRFYDVELRRQHVARAKDKFAWKMLQRASSTPRSQFDLMNWRLFCNIPIMTSGGWATKWQECWLKCHITSVRASFGVLNLLSELDIRSGFWTSLSPT</sequence>
<name>A0AAN9Y2F9_9HEMI</name>
<reference evidence="1 2" key="1">
    <citation type="submission" date="2024-03" db="EMBL/GenBank/DDBJ databases">
        <title>Adaptation during the transition from Ophiocordyceps entomopathogen to insect associate is accompanied by gene loss and intensified selection.</title>
        <authorList>
            <person name="Ward C.M."/>
            <person name="Onetto C.A."/>
            <person name="Borneman A.R."/>
        </authorList>
    </citation>
    <scope>NUCLEOTIDE SEQUENCE [LARGE SCALE GENOMIC DNA]</scope>
    <source>
        <strain evidence="1">AWRI1</strain>
        <tissue evidence="1">Single Adult Female</tissue>
    </source>
</reference>